<dbReference type="EMBL" id="PKMI01000039">
    <property type="protein sequence ID" value="RBA12576.1"/>
    <property type="molecule type" value="Genomic_DNA"/>
</dbReference>
<name>A0A365MVM9_GIBIN</name>
<proteinExistence type="predicted"/>
<dbReference type="AlphaFoldDB" id="A0A365MVM9"/>
<dbReference type="Proteomes" id="UP000251714">
    <property type="component" value="Unassembled WGS sequence"/>
</dbReference>
<reference evidence="1 2" key="1">
    <citation type="submission" date="2017-12" db="EMBL/GenBank/DDBJ databases">
        <title>Genome sequence of the mycotoxigenic crop pathogen Fusarium proliferatum, strain ITEM 2341 from Date Palm.</title>
        <authorList>
            <person name="Almiman B.F."/>
            <person name="Shittu T.A."/>
            <person name="Muthumeenakshi S."/>
            <person name="Baroncelli R."/>
            <person name="Sreenivasaprasada S."/>
        </authorList>
    </citation>
    <scope>NUCLEOTIDE SEQUENCE [LARGE SCALE GENOMIC DNA]</scope>
    <source>
        <strain evidence="1 2">ITEM 2341</strain>
    </source>
</reference>
<organism evidence="1 2">
    <name type="scientific">Gibberella intermedia</name>
    <name type="common">Bulb rot disease fungus</name>
    <name type="synonym">Fusarium proliferatum</name>
    <dbReference type="NCBI Taxonomy" id="948311"/>
    <lineage>
        <taxon>Eukaryota</taxon>
        <taxon>Fungi</taxon>
        <taxon>Dikarya</taxon>
        <taxon>Ascomycota</taxon>
        <taxon>Pezizomycotina</taxon>
        <taxon>Sordariomycetes</taxon>
        <taxon>Hypocreomycetidae</taxon>
        <taxon>Hypocreales</taxon>
        <taxon>Nectriaceae</taxon>
        <taxon>Fusarium</taxon>
        <taxon>Fusarium fujikuroi species complex</taxon>
    </lineage>
</organism>
<gene>
    <name evidence="1" type="ORF">FPRO05_04026</name>
</gene>
<sequence>MPQILRIQASSTVYDVSDVWDQILPIIQVYNKRMWLEYIIPLASEDDLVMTAIALLYSSHMNGTGTGESAELYHDHFQHLWSTRARNNVLSADENHATLVALLILLLSAIGGPDSLFVLAEAMLLRCMLADISAPMTQTAEEEHAAIKQWVRDEMDLMKKIRENPSYRFQSPSVSDRMGES</sequence>
<comment type="caution">
    <text evidence="1">The sequence shown here is derived from an EMBL/GenBank/DDBJ whole genome shotgun (WGS) entry which is preliminary data.</text>
</comment>
<evidence type="ECO:0000313" key="2">
    <source>
        <dbReference type="Proteomes" id="UP000251714"/>
    </source>
</evidence>
<protein>
    <recommendedName>
        <fullName evidence="3">Transcription factor domain-containing protein</fullName>
    </recommendedName>
</protein>
<accession>A0A365MVM9</accession>
<evidence type="ECO:0000313" key="1">
    <source>
        <dbReference type="EMBL" id="RBA12576.1"/>
    </source>
</evidence>
<evidence type="ECO:0008006" key="3">
    <source>
        <dbReference type="Google" id="ProtNLM"/>
    </source>
</evidence>